<dbReference type="FunFam" id="3.40.50.970:FF:000004">
    <property type="entry name" value="Transketolase"/>
    <property type="match status" value="1"/>
</dbReference>
<feature type="binding site" evidence="17">
    <location>
        <position position="180"/>
    </location>
    <ligand>
        <name>thiamine diphosphate</name>
        <dbReference type="ChEBI" id="CHEBI:58937"/>
    </ligand>
</feature>
<comment type="catalytic activity">
    <reaction evidence="13">
        <text>D-sedoheptulose 7-phosphate + D-glyceraldehyde 3-phosphate = aldehydo-D-ribose 5-phosphate + D-xylulose 5-phosphate</text>
        <dbReference type="Rhea" id="RHEA:10508"/>
        <dbReference type="ChEBI" id="CHEBI:57483"/>
        <dbReference type="ChEBI" id="CHEBI:57737"/>
        <dbReference type="ChEBI" id="CHEBI:58273"/>
        <dbReference type="ChEBI" id="CHEBI:59776"/>
        <dbReference type="EC" id="2.2.1.1"/>
    </reaction>
</comment>
<dbReference type="Gene3D" id="3.40.50.920">
    <property type="match status" value="1"/>
</dbReference>
<evidence type="ECO:0000313" key="21">
    <source>
        <dbReference type="EMBL" id="SHE29160.1"/>
    </source>
</evidence>
<feature type="binding site" evidence="16">
    <location>
        <position position="373"/>
    </location>
    <ligand>
        <name>substrate</name>
    </ligand>
</feature>
<evidence type="ECO:0000313" key="22">
    <source>
        <dbReference type="Proteomes" id="UP000184295"/>
    </source>
</evidence>
<accession>A0A1M4SAE0</accession>
<keyword evidence="9 18" id="KW-0479">Metal-binding</keyword>
<evidence type="ECO:0000256" key="5">
    <source>
        <dbReference type="ARBA" id="ARBA00007131"/>
    </source>
</evidence>
<feature type="binding site" evidence="18">
    <location>
        <position position="211"/>
    </location>
    <ligand>
        <name>Mg(2+)</name>
        <dbReference type="ChEBI" id="CHEBI:18420"/>
    </ligand>
</feature>
<evidence type="ECO:0000256" key="4">
    <source>
        <dbReference type="ARBA" id="ARBA00002931"/>
    </source>
</evidence>
<evidence type="ECO:0000256" key="16">
    <source>
        <dbReference type="PIRSR" id="PIRSR605478-2"/>
    </source>
</evidence>
<feature type="site" description="Important for catalytic activity" evidence="19">
    <location>
        <position position="47"/>
    </location>
</feature>
<feature type="binding site" evidence="17">
    <location>
        <position position="87"/>
    </location>
    <ligand>
        <name>thiamine diphosphate</name>
        <dbReference type="ChEBI" id="CHEBI:58937"/>
    </ligand>
</feature>
<comment type="subunit">
    <text evidence="6">Homodimer.</text>
</comment>
<dbReference type="EC" id="2.2.1.1" evidence="7 14"/>
<evidence type="ECO:0000256" key="3">
    <source>
        <dbReference type="ARBA" id="ARBA00001941"/>
    </source>
</evidence>
<dbReference type="GO" id="GO:0000287">
    <property type="term" value="F:magnesium ion binding"/>
    <property type="evidence" value="ECO:0007669"/>
    <property type="project" value="UniProtKB-ARBA"/>
</dbReference>
<evidence type="ECO:0000256" key="6">
    <source>
        <dbReference type="ARBA" id="ARBA00011738"/>
    </source>
</evidence>
<evidence type="ECO:0000256" key="18">
    <source>
        <dbReference type="PIRSR" id="PIRSR605478-4"/>
    </source>
</evidence>
<dbReference type="FunFam" id="3.40.50.970:FF:000045">
    <property type="entry name" value="Transketolase"/>
    <property type="match status" value="1"/>
</dbReference>
<dbReference type="Gene3D" id="3.30.540.10">
    <property type="entry name" value="Fructose-1,6-Bisphosphatase, subunit A, domain 1"/>
    <property type="match status" value="1"/>
</dbReference>
<dbReference type="InterPro" id="IPR009014">
    <property type="entry name" value="Transketo_C/PFOR_II"/>
</dbReference>
<evidence type="ECO:0000256" key="15">
    <source>
        <dbReference type="PIRSR" id="PIRSR605478-1"/>
    </source>
</evidence>
<keyword evidence="12 17" id="KW-0786">Thiamine pyrophosphate</keyword>
<dbReference type="STRING" id="1121881.SAMN02745225_00167"/>
<comment type="cofactor">
    <cofactor evidence="2">
        <name>Mn(2+)</name>
        <dbReference type="ChEBI" id="CHEBI:29035"/>
    </cofactor>
</comment>
<dbReference type="Gene3D" id="3.40.50.970">
    <property type="match status" value="2"/>
</dbReference>
<comment type="cofactor">
    <cofactor evidence="17">
        <name>thiamine diphosphate</name>
        <dbReference type="ChEBI" id="CHEBI:58937"/>
    </cofactor>
    <text evidence="17">Binds 1 thiamine pyrophosphate per subunit. During the reaction, the substrate forms a covalent intermediate with the cofactor.</text>
</comment>
<dbReference type="PROSITE" id="PS00801">
    <property type="entry name" value="TRANSKETOLASE_1"/>
    <property type="match status" value="1"/>
</dbReference>
<dbReference type="PROSITE" id="PS00802">
    <property type="entry name" value="TRANSKETOLASE_2"/>
    <property type="match status" value="1"/>
</dbReference>
<dbReference type="PANTHER" id="PTHR43522:SF2">
    <property type="entry name" value="TRANSKETOLASE 1-RELATED"/>
    <property type="match status" value="1"/>
</dbReference>
<dbReference type="GO" id="GO:0006098">
    <property type="term" value="P:pentose-phosphate shunt"/>
    <property type="evidence" value="ECO:0007669"/>
    <property type="project" value="TreeGrafter"/>
</dbReference>
<proteinExistence type="inferred from homology"/>
<evidence type="ECO:0000256" key="17">
    <source>
        <dbReference type="PIRSR" id="PIRSR605478-3"/>
    </source>
</evidence>
<feature type="site" description="Important for catalytic activity" evidence="19">
    <location>
        <position position="285"/>
    </location>
</feature>
<keyword evidence="10" id="KW-0106">Calcium</keyword>
<organism evidence="21 22">
    <name type="scientific">Ferrithrix thermotolerans DSM 19514</name>
    <dbReference type="NCBI Taxonomy" id="1121881"/>
    <lineage>
        <taxon>Bacteria</taxon>
        <taxon>Bacillati</taxon>
        <taxon>Actinomycetota</taxon>
        <taxon>Acidimicrobiia</taxon>
        <taxon>Acidimicrobiales</taxon>
        <taxon>Acidimicrobiaceae</taxon>
        <taxon>Ferrithrix</taxon>
    </lineage>
</organism>
<dbReference type="EMBL" id="FQUL01000002">
    <property type="protein sequence ID" value="SHE29160.1"/>
    <property type="molecule type" value="Genomic_DNA"/>
</dbReference>
<evidence type="ECO:0000256" key="19">
    <source>
        <dbReference type="PIRSR" id="PIRSR605478-5"/>
    </source>
</evidence>
<dbReference type="InterPro" id="IPR049557">
    <property type="entry name" value="Transketolase_CS"/>
</dbReference>
<dbReference type="InterPro" id="IPR020826">
    <property type="entry name" value="Transketolase_BS"/>
</dbReference>
<dbReference type="GO" id="GO:0042132">
    <property type="term" value="F:fructose 1,6-bisphosphate 1-phosphatase activity"/>
    <property type="evidence" value="ECO:0007669"/>
    <property type="project" value="InterPro"/>
</dbReference>
<dbReference type="Gene3D" id="3.40.190.90">
    <property type="match status" value="1"/>
</dbReference>
<feature type="binding site" evidence="17">
    <location>
        <position position="456"/>
    </location>
    <ligand>
        <name>thiamine diphosphate</name>
        <dbReference type="ChEBI" id="CHEBI:58937"/>
    </ligand>
</feature>
<dbReference type="Pfam" id="PF03320">
    <property type="entry name" value="FBPase_glpX"/>
    <property type="match status" value="1"/>
</dbReference>
<dbReference type="GO" id="GO:0006071">
    <property type="term" value="P:glycerol metabolic process"/>
    <property type="evidence" value="ECO:0007669"/>
    <property type="project" value="InterPro"/>
</dbReference>
<dbReference type="CDD" id="cd07033">
    <property type="entry name" value="TPP_PYR_DXS_TK_like"/>
    <property type="match status" value="1"/>
</dbReference>
<feature type="binding site" evidence="16">
    <location>
        <position position="400"/>
    </location>
    <ligand>
        <name>substrate</name>
    </ligand>
</feature>
<dbReference type="SUPFAM" id="SSF52922">
    <property type="entry name" value="TK C-terminal domain-like"/>
    <property type="match status" value="1"/>
</dbReference>
<dbReference type="NCBIfam" id="TIGR00232">
    <property type="entry name" value="tktlase_bact"/>
    <property type="match status" value="1"/>
</dbReference>
<name>A0A1M4SAE0_9ACTN</name>
<sequence>MTLGKGNDITMEHSDHYRNELLENDLELLTALRMLSIDQVEAANSGHPGLPLGAAPIVHTVFSRFLRYDPFDPSWVGRDRFVLSAGHGSALLYATLYLYGSSLGMDDLKQFRKLGSKTPGHPEFGHTPGVETTTGPLGQGVATSVGIALAQKLLAEQAFRSDPLGSDLLNQRTYVLASDGDLMEGISHEAASLAGNLGLDNLVVLFDSNNITIDGPASQSCTDDVTMRFGSYGWKTYEVHNGNDIEEISQVLRNALEEQNSPVLIEVKTTIGSGSPNRAGTSKVHGSPLGKEETALTKAAYGWSYGSFELPEHLERVLTEFKSRRQQDRQRWESALHDLGEGLYNRVNESLKTKELQALPTTVFNTGAKLATRKASKEVLADLCGQDHRIVGGAADLAESNGVDLGLETINRSSLANHTSGQLIHFGIREHAMAACANGLALSGNIRPFCSTFLVFSDYLRPSLRLSALMSLPVIYIFTHDSIALGEDGPTHQPVEHLSALRAIPNHIVLRPADANETKACYEFITKLDSSPVSLILTRQDLEILEPTPGHWLSTQGARVVQGTGTDQLTIVASGSEVQLALESARLIEDRFDVNVRVVSVPWRERFLSLERDVFEQLVPPNTPVIVIEAGIEQGWESLSSRGTFIGMNSFGASGSKDSLFEHFGFTPNQVLEAASDLLSDQPSKVANDLLLATELAALHCQDYVGKGEKNQADHAAVEALRNSLASASFTGTVVIGEGAKDEAPMLYEGEVVGSSSQDAQQLDIAVDPLEGTNYAAKGTDGAISVIAVAKRGSMLPMPAYYMEKLVTRFGSYDELSLDRRLIENLEVIAAHKGAPLSSLCAYVLDKPRHKDAIAMMRGAGVRVIQASDGDVLGSLRALLPMDTVDLLYGIGGAPEGVISAAATRGLGGYMIARLTPQSEEETASLASWNPGWSSMRFTANDLVSEESIMVATAVTSTSIIRAPERLDNDDLLLHSVVVENGRIKFISRPSSSMEE</sequence>
<comment type="function">
    <text evidence="4">Catalyzes the transfer of a two-carbon ketol group from a ketose donor to an aldose acceptor, via a covalent intermediate with the cofactor thiamine pyrophosphate.</text>
</comment>
<comment type="cofactor">
    <cofactor evidence="3">
        <name>Co(2+)</name>
        <dbReference type="ChEBI" id="CHEBI:48828"/>
    </cofactor>
</comment>
<evidence type="ECO:0000256" key="8">
    <source>
        <dbReference type="ARBA" id="ARBA00022679"/>
    </source>
</evidence>
<dbReference type="GO" id="GO:0005829">
    <property type="term" value="C:cytosol"/>
    <property type="evidence" value="ECO:0007669"/>
    <property type="project" value="TreeGrafter"/>
</dbReference>
<dbReference type="GO" id="GO:0006094">
    <property type="term" value="P:gluconeogenesis"/>
    <property type="evidence" value="ECO:0007669"/>
    <property type="project" value="UniProtKB-UniPathway"/>
</dbReference>
<keyword evidence="22" id="KW-1185">Reference proteome</keyword>
<dbReference type="InterPro" id="IPR005478">
    <property type="entry name" value="Transketolase_bac-like"/>
</dbReference>
<dbReference type="CDD" id="cd02012">
    <property type="entry name" value="TPP_TK"/>
    <property type="match status" value="1"/>
</dbReference>
<evidence type="ECO:0000256" key="9">
    <source>
        <dbReference type="ARBA" id="ARBA00022723"/>
    </source>
</evidence>
<dbReference type="UniPathway" id="UPA00138"/>
<feature type="domain" description="Transketolase-like pyrimidine-binding" evidence="20">
    <location>
        <begin position="370"/>
        <end position="544"/>
    </location>
</feature>
<dbReference type="SUPFAM" id="SSF56655">
    <property type="entry name" value="Carbohydrate phosphatase"/>
    <property type="match status" value="1"/>
</dbReference>
<evidence type="ECO:0000256" key="13">
    <source>
        <dbReference type="ARBA" id="ARBA00049473"/>
    </source>
</evidence>
<dbReference type="SUPFAM" id="SSF52518">
    <property type="entry name" value="Thiamin diphosphate-binding fold (THDP-binding)"/>
    <property type="match status" value="2"/>
</dbReference>
<keyword evidence="11 18" id="KW-0460">Magnesium</keyword>
<comment type="similarity">
    <text evidence="5">Belongs to the transketolase family.</text>
</comment>
<feature type="binding site" evidence="16">
    <location>
        <position position="488"/>
    </location>
    <ligand>
        <name>substrate</name>
    </ligand>
</feature>
<evidence type="ECO:0000259" key="20">
    <source>
        <dbReference type="SMART" id="SM00861"/>
    </source>
</evidence>
<evidence type="ECO:0000256" key="1">
    <source>
        <dbReference type="ARBA" id="ARBA00001913"/>
    </source>
</evidence>
<keyword evidence="8" id="KW-0808">Transferase</keyword>
<reference evidence="22" key="1">
    <citation type="submission" date="2016-11" db="EMBL/GenBank/DDBJ databases">
        <authorList>
            <person name="Varghese N."/>
            <person name="Submissions S."/>
        </authorList>
    </citation>
    <scope>NUCLEOTIDE SEQUENCE [LARGE SCALE GENOMIC DNA]</scope>
    <source>
        <strain evidence="22">DSM 19514</strain>
    </source>
</reference>
<feature type="binding site" evidence="16">
    <location>
        <position position="47"/>
    </location>
    <ligand>
        <name>substrate</name>
    </ligand>
</feature>
<comment type="cofactor">
    <cofactor evidence="18">
        <name>Mg(2+)</name>
        <dbReference type="ChEBI" id="CHEBI:18420"/>
    </cofactor>
    <text evidence="18">Binds 1 Mg(2+) ion per subunit. Can also utilize other divalent metal cations, such as Ca(2+), Mn(2+) and Co(2+).</text>
</comment>
<dbReference type="GO" id="GO:0004802">
    <property type="term" value="F:transketolase activity"/>
    <property type="evidence" value="ECO:0007669"/>
    <property type="project" value="UniProtKB-UniRule"/>
</dbReference>
<evidence type="ECO:0000256" key="7">
    <source>
        <dbReference type="ARBA" id="ARBA00013152"/>
    </source>
</evidence>
<evidence type="ECO:0000256" key="14">
    <source>
        <dbReference type="NCBIfam" id="TIGR00232"/>
    </source>
</evidence>
<dbReference type="InterPro" id="IPR029061">
    <property type="entry name" value="THDP-binding"/>
</dbReference>
<dbReference type="AlphaFoldDB" id="A0A1M4SAE0"/>
<feature type="binding site" evidence="17">
    <location>
        <begin position="135"/>
        <end position="137"/>
    </location>
    <ligand>
        <name>thiamine diphosphate</name>
        <dbReference type="ChEBI" id="CHEBI:58937"/>
    </ligand>
</feature>
<dbReference type="Proteomes" id="UP000184295">
    <property type="component" value="Unassembled WGS sequence"/>
</dbReference>
<dbReference type="InterPro" id="IPR005475">
    <property type="entry name" value="Transketolase-like_Pyr-bd"/>
</dbReference>
<dbReference type="InterPro" id="IPR004464">
    <property type="entry name" value="FBPase_class-2/SBPase"/>
</dbReference>
<feature type="binding site" evidence="16">
    <location>
        <position position="480"/>
    </location>
    <ligand>
        <name>substrate</name>
    </ligand>
</feature>
<feature type="binding site" evidence="16">
    <location>
        <position position="539"/>
    </location>
    <ligand>
        <name>substrate</name>
    </ligand>
</feature>
<dbReference type="InterPro" id="IPR033247">
    <property type="entry name" value="Transketolase_fam"/>
</dbReference>
<dbReference type="PANTHER" id="PTHR43522">
    <property type="entry name" value="TRANSKETOLASE"/>
    <property type="match status" value="1"/>
</dbReference>
<gene>
    <name evidence="21" type="ORF">SAMN02745225_00167</name>
</gene>
<feature type="active site" description="Proton donor" evidence="15">
    <location>
        <position position="430"/>
    </location>
</feature>
<dbReference type="Pfam" id="PF02779">
    <property type="entry name" value="Transket_pyr"/>
    <property type="match status" value="1"/>
</dbReference>
<dbReference type="RefSeq" id="WP_143146310.1">
    <property type="nucleotide sequence ID" value="NZ_FQUL01000002.1"/>
</dbReference>
<dbReference type="InterPro" id="IPR005474">
    <property type="entry name" value="Transketolase_N"/>
</dbReference>
<dbReference type="SMART" id="SM00861">
    <property type="entry name" value="Transket_pyr"/>
    <property type="match status" value="1"/>
</dbReference>
<feature type="binding site" evidence="17">
    <location>
        <position position="285"/>
    </location>
    <ligand>
        <name>thiamine diphosphate</name>
        <dbReference type="ChEBI" id="CHEBI:58937"/>
    </ligand>
</feature>
<dbReference type="OrthoDB" id="8732661at2"/>
<feature type="binding site" evidence="18">
    <location>
        <position position="179"/>
    </location>
    <ligand>
        <name>Mg(2+)</name>
        <dbReference type="ChEBI" id="CHEBI:18420"/>
    </ligand>
</feature>
<feature type="binding site" evidence="16">
    <location>
        <position position="492"/>
    </location>
    <ligand>
        <name>substrate</name>
    </ligand>
</feature>
<dbReference type="InterPro" id="IPR055152">
    <property type="entry name" value="Transketolase-like_C_2"/>
</dbReference>
<feature type="binding site" evidence="16">
    <location>
        <position position="285"/>
    </location>
    <ligand>
        <name>substrate</name>
    </ligand>
</feature>
<comment type="cofactor">
    <cofactor evidence="1">
        <name>Ca(2+)</name>
        <dbReference type="ChEBI" id="CHEBI:29108"/>
    </cofactor>
</comment>
<feature type="binding site" evidence="17">
    <location>
        <position position="209"/>
    </location>
    <ligand>
        <name>thiamine diphosphate</name>
        <dbReference type="ChEBI" id="CHEBI:58937"/>
    </ligand>
</feature>
<dbReference type="Pfam" id="PF00456">
    <property type="entry name" value="Transketolase_N"/>
    <property type="match status" value="1"/>
</dbReference>
<evidence type="ECO:0000256" key="2">
    <source>
        <dbReference type="ARBA" id="ARBA00001936"/>
    </source>
</evidence>
<evidence type="ECO:0000256" key="11">
    <source>
        <dbReference type="ARBA" id="ARBA00022842"/>
    </source>
</evidence>
<evidence type="ECO:0000256" key="10">
    <source>
        <dbReference type="ARBA" id="ARBA00022837"/>
    </source>
</evidence>
<evidence type="ECO:0000256" key="12">
    <source>
        <dbReference type="ARBA" id="ARBA00023052"/>
    </source>
</evidence>
<dbReference type="Pfam" id="PF22613">
    <property type="entry name" value="Transketolase_C_1"/>
    <property type="match status" value="1"/>
</dbReference>
<feature type="binding site" evidence="18">
    <location>
        <position position="209"/>
    </location>
    <ligand>
        <name>Mg(2+)</name>
        <dbReference type="ChEBI" id="CHEBI:18420"/>
    </ligand>
</feature>
<protein>
    <recommendedName>
        <fullName evidence="7 14">Transketolase</fullName>
        <ecNumber evidence="7 14">2.2.1.1</ecNumber>
    </recommendedName>
</protein>